<dbReference type="EMBL" id="UZAE01000599">
    <property type="protein sequence ID" value="VDN97377.1"/>
    <property type="molecule type" value="Genomic_DNA"/>
</dbReference>
<feature type="compositionally biased region" description="Basic and acidic residues" evidence="1">
    <location>
        <begin position="123"/>
        <end position="132"/>
    </location>
</feature>
<evidence type="ECO:0000256" key="1">
    <source>
        <dbReference type="SAM" id="MobiDB-lite"/>
    </source>
</evidence>
<reference evidence="4" key="1">
    <citation type="submission" date="2017-02" db="UniProtKB">
        <authorList>
            <consortium name="WormBaseParasite"/>
        </authorList>
    </citation>
    <scope>IDENTIFICATION</scope>
</reference>
<reference evidence="2 3" key="2">
    <citation type="submission" date="2018-11" db="EMBL/GenBank/DDBJ databases">
        <authorList>
            <consortium name="Pathogen Informatics"/>
        </authorList>
    </citation>
    <scope>NUCLEOTIDE SEQUENCE [LARGE SCALE GENOMIC DNA]</scope>
</reference>
<evidence type="ECO:0000313" key="3">
    <source>
        <dbReference type="Proteomes" id="UP000278807"/>
    </source>
</evidence>
<proteinExistence type="predicted"/>
<dbReference type="STRING" id="102285.A0A0R3T3E1"/>
<protein>
    <submittedName>
        <fullName evidence="4">Ig-like domain-containing protein</fullName>
    </submittedName>
</protein>
<evidence type="ECO:0000313" key="2">
    <source>
        <dbReference type="EMBL" id="VDN97377.1"/>
    </source>
</evidence>
<dbReference type="AlphaFoldDB" id="A0A0R3T3E1"/>
<dbReference type="OrthoDB" id="6267812at2759"/>
<name>A0A0R3T3E1_RODNA</name>
<sequence>MSMISRLVVQNFKSSNKGTYTCSKKNSIPDTPDPTPAKVELIMRPRLLADFTSLSRTETNEVVMTGHRVSVPLEVGNVGRLVCRTNKKFKGPIRVTWFYHGRQLIGPAASMLEEVNLASSKNADAKPGENKLKSKQKQLTSVNGDDVRMGDSELNPMKKFTNAMFRPAVIDPAELGVSLENNSQIITHRFKKVVTIAIISAKSRNTKSVVRLDSQNLFSLKSVK</sequence>
<dbReference type="Proteomes" id="UP000278807">
    <property type="component" value="Unassembled WGS sequence"/>
</dbReference>
<organism evidence="4">
    <name type="scientific">Rodentolepis nana</name>
    <name type="common">Dwarf tapeworm</name>
    <name type="synonym">Hymenolepis nana</name>
    <dbReference type="NCBI Taxonomy" id="102285"/>
    <lineage>
        <taxon>Eukaryota</taxon>
        <taxon>Metazoa</taxon>
        <taxon>Spiralia</taxon>
        <taxon>Lophotrochozoa</taxon>
        <taxon>Platyhelminthes</taxon>
        <taxon>Cestoda</taxon>
        <taxon>Eucestoda</taxon>
        <taxon>Cyclophyllidea</taxon>
        <taxon>Hymenolepididae</taxon>
        <taxon>Rodentolepis</taxon>
    </lineage>
</organism>
<evidence type="ECO:0000313" key="4">
    <source>
        <dbReference type="WBParaSite" id="HNAJ_0000151901-mRNA-1"/>
    </source>
</evidence>
<dbReference type="WBParaSite" id="HNAJ_0000151901-mRNA-1">
    <property type="protein sequence ID" value="HNAJ_0000151901-mRNA-1"/>
    <property type="gene ID" value="HNAJ_0000151901"/>
</dbReference>
<feature type="region of interest" description="Disordered" evidence="1">
    <location>
        <begin position="120"/>
        <end position="152"/>
    </location>
</feature>
<accession>A0A0R3T3E1</accession>
<keyword evidence="3" id="KW-1185">Reference proteome</keyword>
<gene>
    <name evidence="2" type="ORF">HNAJ_LOCUS1518</name>
</gene>